<evidence type="ECO:0000313" key="4">
    <source>
        <dbReference type="Proteomes" id="UP000442469"/>
    </source>
</evidence>
<dbReference type="EMBL" id="JMQA01000036">
    <property type="protein sequence ID" value="KFN07058.1"/>
    <property type="molecule type" value="Genomic_DNA"/>
</dbReference>
<dbReference type="Pfam" id="PF08876">
    <property type="entry name" value="DUF1836"/>
    <property type="match status" value="1"/>
</dbReference>
<dbReference type="OrthoDB" id="2351599at2"/>
<dbReference type="PATRIC" id="fig|44252.3.peg.4000"/>
<organism evidence="1 3">
    <name type="scientific">Paenibacillus macerans</name>
    <name type="common">Bacillus macerans</name>
    <dbReference type="NCBI Taxonomy" id="44252"/>
    <lineage>
        <taxon>Bacteria</taxon>
        <taxon>Bacillati</taxon>
        <taxon>Bacillota</taxon>
        <taxon>Bacilli</taxon>
        <taxon>Bacillales</taxon>
        <taxon>Paenibacillaceae</taxon>
        <taxon>Paenibacillus</taxon>
    </lineage>
</organism>
<dbReference type="RefSeq" id="WP_036626424.1">
    <property type="nucleotide sequence ID" value="NZ_BGML01000007.1"/>
</dbReference>
<dbReference type="InterPro" id="IPR014975">
    <property type="entry name" value="DUF1836"/>
</dbReference>
<dbReference type="HOGENOM" id="CLU_1140785_0_0_9"/>
<name>A0A090Z9L3_PAEMA</name>
<dbReference type="Proteomes" id="UP000442469">
    <property type="component" value="Unassembled WGS sequence"/>
</dbReference>
<accession>A0A090Z9L3</accession>
<protein>
    <submittedName>
        <fullName evidence="2">DUF1836 domain-containing protein</fullName>
    </submittedName>
</protein>
<evidence type="ECO:0000313" key="1">
    <source>
        <dbReference type="EMBL" id="KFN07058.1"/>
    </source>
</evidence>
<proteinExistence type="predicted"/>
<sequence>METFHLTRSEMSQLLLSLSGQSQKAPKNILQEAWAKSHKELIEGGNSLGAFISTALPPIFEKLMNMNPNDIGLSLNEIVALGSQIEYNHFALTAVQNWVKRDLKEIIGTPRLGKKYSIEQAAILFIIEDLRAALDLESIRKLLLLIFHNFDDQAKDLISPIDLYAGYSGIFEELDQNNDQVLDLQSGHLNRDKKQDHLMETTVKKKADEFAHGLAGLNPQQQEAVSNTIVIAMLSVQTTYFQTLAKRFLNASLFLHNLK</sequence>
<keyword evidence="3" id="KW-1185">Reference proteome</keyword>
<evidence type="ECO:0000313" key="3">
    <source>
        <dbReference type="Proteomes" id="UP000029278"/>
    </source>
</evidence>
<dbReference type="GeneID" id="77009730"/>
<reference evidence="1 3" key="1">
    <citation type="submission" date="2014-04" db="EMBL/GenBank/DDBJ databases">
        <authorList>
            <person name="Bishop-Lilly K.A."/>
            <person name="Broomall S.M."/>
            <person name="Chain P.S."/>
            <person name="Chertkov O."/>
            <person name="Coyne S.R."/>
            <person name="Daligault H.E."/>
            <person name="Davenport K.W."/>
            <person name="Erkkila T."/>
            <person name="Frey K.G."/>
            <person name="Gibbons H.S."/>
            <person name="Gu W."/>
            <person name="Jaissle J."/>
            <person name="Johnson S.L."/>
            <person name="Koroleva G.I."/>
            <person name="Ladner J.T."/>
            <person name="Lo C.-C."/>
            <person name="Minogue T.D."/>
            <person name="Munk C."/>
            <person name="Palacios G.F."/>
            <person name="Redden C.L."/>
            <person name="Rosenzweig C.N."/>
            <person name="Scholz M.B."/>
            <person name="Teshima H."/>
            <person name="Xu Y."/>
        </authorList>
    </citation>
    <scope>NUCLEOTIDE SEQUENCE [LARGE SCALE GENOMIC DNA]</scope>
    <source>
        <strain evidence="1 3">8244</strain>
    </source>
</reference>
<gene>
    <name evidence="1" type="ORF">DJ90_4610</name>
    <name evidence="2" type="ORF">GNQ08_24715</name>
</gene>
<dbReference type="AlphaFoldDB" id="A0A090Z9L3"/>
<comment type="caution">
    <text evidence="1">The sequence shown here is derived from an EMBL/GenBank/DDBJ whole genome shotgun (WGS) entry which is preliminary data.</text>
</comment>
<dbReference type="PANTHER" id="PTHR40056">
    <property type="entry name" value="HYPOTHETICAL CYTOSOLIC PROTEIN"/>
    <property type="match status" value="1"/>
</dbReference>
<dbReference type="STRING" id="44252.DJ90_4610"/>
<dbReference type="Proteomes" id="UP000029278">
    <property type="component" value="Unassembled WGS sequence"/>
</dbReference>
<dbReference type="PANTHER" id="PTHR40056:SF1">
    <property type="entry name" value="DUF1836 DOMAIN-CONTAINING PROTEIN"/>
    <property type="match status" value="1"/>
</dbReference>
<reference evidence="2 4" key="2">
    <citation type="submission" date="2019-11" db="EMBL/GenBank/DDBJ databases">
        <title>Draft genome sequences of five Paenibacillus species of dairy origin.</title>
        <authorList>
            <person name="Olajide A.M."/>
            <person name="Chen S."/>
            <person name="Lapointe G."/>
        </authorList>
    </citation>
    <scope>NUCLEOTIDE SEQUENCE [LARGE SCALE GENOMIC DNA]</scope>
    <source>
        <strain evidence="2 4">3CT49</strain>
    </source>
</reference>
<evidence type="ECO:0000313" key="2">
    <source>
        <dbReference type="EMBL" id="MUG25568.1"/>
    </source>
</evidence>
<dbReference type="EMBL" id="WNZZ01000027">
    <property type="protein sequence ID" value="MUG25568.1"/>
    <property type="molecule type" value="Genomic_DNA"/>
</dbReference>